<organism evidence="13">
    <name type="scientific">Flexilinea flocculi</name>
    <dbReference type="NCBI Taxonomy" id="1678840"/>
    <lineage>
        <taxon>Bacteria</taxon>
        <taxon>Bacillati</taxon>
        <taxon>Chloroflexota</taxon>
        <taxon>Anaerolineae</taxon>
        <taxon>Anaerolineales</taxon>
        <taxon>Anaerolineaceae</taxon>
        <taxon>Flexilinea</taxon>
    </lineage>
</organism>
<dbReference type="STRING" id="1678840.ATC1_131407"/>
<dbReference type="PANTHER" id="PTHR43550:SF3">
    <property type="entry name" value="3-KETODIHYDROSPHINGOSINE REDUCTASE"/>
    <property type="match status" value="1"/>
</dbReference>
<dbReference type="EMBL" id="DF968181">
    <property type="protein sequence ID" value="GAP41418.1"/>
    <property type="molecule type" value="Genomic_DNA"/>
</dbReference>
<evidence type="ECO:0000256" key="5">
    <source>
        <dbReference type="ARBA" id="ARBA00022741"/>
    </source>
</evidence>
<dbReference type="InterPro" id="IPR020904">
    <property type="entry name" value="Sc_DH/Rdtase_CS"/>
</dbReference>
<keyword evidence="14" id="KW-1185">Reference proteome</keyword>
<dbReference type="OrthoDB" id="9775296at2"/>
<dbReference type="SUPFAM" id="SSF51735">
    <property type="entry name" value="NAD(P)-binding Rossmann-fold domains"/>
    <property type="match status" value="1"/>
</dbReference>
<dbReference type="InterPro" id="IPR045022">
    <property type="entry name" value="KDSR-like"/>
</dbReference>
<feature type="domain" description="Ketoreductase" evidence="12">
    <location>
        <begin position="12"/>
        <end position="196"/>
    </location>
</feature>
<dbReference type="PRINTS" id="PR00081">
    <property type="entry name" value="GDHRDH"/>
</dbReference>
<evidence type="ECO:0000313" key="13">
    <source>
        <dbReference type="EMBL" id="GAP41418.1"/>
    </source>
</evidence>
<name>A0A0S7BM45_9CHLR</name>
<keyword evidence="8" id="KW-0746">Sphingolipid metabolism</keyword>
<dbReference type="GO" id="GO:0030148">
    <property type="term" value="P:sphingolipid biosynthetic process"/>
    <property type="evidence" value="ECO:0007669"/>
    <property type="project" value="InterPro"/>
</dbReference>
<keyword evidence="9" id="KW-0560">Oxidoreductase</keyword>
<proteinExistence type="inferred from homology"/>
<gene>
    <name evidence="13" type="ORF">ATC1_131407</name>
</gene>
<dbReference type="EC" id="1.1.1.102" evidence="11"/>
<evidence type="ECO:0000256" key="8">
    <source>
        <dbReference type="ARBA" id="ARBA00022919"/>
    </source>
</evidence>
<dbReference type="Proteomes" id="UP000053370">
    <property type="component" value="Unassembled WGS sequence"/>
</dbReference>
<comment type="subcellular location">
    <subcellularLocation>
        <location evidence="1">Endoplasmic reticulum</location>
    </subcellularLocation>
</comment>
<dbReference type="InterPro" id="IPR002347">
    <property type="entry name" value="SDR_fam"/>
</dbReference>
<reference evidence="13" key="1">
    <citation type="journal article" date="2015" name="Genome Announc.">
        <title>Draft Genome Sequence of Anaerolineae Strain TC1, a Novel Isolate from a Methanogenic Wastewater Treatment System.</title>
        <authorList>
            <person name="Matsuura N."/>
            <person name="Tourlousse D.M."/>
            <person name="Sun L."/>
            <person name="Toyonaga M."/>
            <person name="Kuroda K."/>
            <person name="Ohashi A."/>
            <person name="Cruz R."/>
            <person name="Yamaguchi T."/>
            <person name="Sekiguchi Y."/>
        </authorList>
    </citation>
    <scope>NUCLEOTIDE SEQUENCE [LARGE SCALE GENOMIC DNA]</scope>
    <source>
        <strain evidence="13">TC1</strain>
    </source>
</reference>
<evidence type="ECO:0000256" key="9">
    <source>
        <dbReference type="ARBA" id="ARBA00023002"/>
    </source>
</evidence>
<dbReference type="Pfam" id="PF00106">
    <property type="entry name" value="adh_short"/>
    <property type="match status" value="1"/>
</dbReference>
<evidence type="ECO:0000259" key="12">
    <source>
        <dbReference type="SMART" id="SM00822"/>
    </source>
</evidence>
<keyword evidence="7" id="KW-0521">NADP</keyword>
<evidence type="ECO:0000256" key="3">
    <source>
        <dbReference type="ARBA" id="ARBA00004991"/>
    </source>
</evidence>
<comment type="pathway">
    <text evidence="3">Sphingolipid metabolism.</text>
</comment>
<evidence type="ECO:0000313" key="14">
    <source>
        <dbReference type="Proteomes" id="UP000053370"/>
    </source>
</evidence>
<protein>
    <recommendedName>
        <fullName evidence="11">3-dehydrosphinganine reductase</fullName>
        <ecNumber evidence="11">1.1.1.102</ecNumber>
    </recommendedName>
</protein>
<dbReference type="GO" id="GO:0006666">
    <property type="term" value="P:3-keto-sphinganine metabolic process"/>
    <property type="evidence" value="ECO:0007669"/>
    <property type="project" value="InterPro"/>
</dbReference>
<dbReference type="AlphaFoldDB" id="A0A0S7BM45"/>
<keyword evidence="5" id="KW-0547">Nucleotide-binding</keyword>
<dbReference type="PROSITE" id="PS00061">
    <property type="entry name" value="ADH_SHORT"/>
    <property type="match status" value="1"/>
</dbReference>
<dbReference type="GO" id="GO:0000166">
    <property type="term" value="F:nucleotide binding"/>
    <property type="evidence" value="ECO:0007669"/>
    <property type="project" value="UniProtKB-KW"/>
</dbReference>
<evidence type="ECO:0000256" key="10">
    <source>
        <dbReference type="ARBA" id="ARBA00023098"/>
    </source>
</evidence>
<comment type="similarity">
    <text evidence="4">Belongs to the short-chain dehydrogenases/reductases (SDR) family.</text>
</comment>
<evidence type="ECO:0000256" key="2">
    <source>
        <dbReference type="ARBA" id="ARBA00004760"/>
    </source>
</evidence>
<dbReference type="SMART" id="SM00822">
    <property type="entry name" value="PKS_KR"/>
    <property type="match status" value="1"/>
</dbReference>
<evidence type="ECO:0000256" key="6">
    <source>
        <dbReference type="ARBA" id="ARBA00022824"/>
    </source>
</evidence>
<keyword evidence="10" id="KW-0443">Lipid metabolism</keyword>
<dbReference type="Gene3D" id="3.40.50.720">
    <property type="entry name" value="NAD(P)-binding Rossmann-like Domain"/>
    <property type="match status" value="1"/>
</dbReference>
<dbReference type="CDD" id="cd08939">
    <property type="entry name" value="KDSR-like_SDR_c"/>
    <property type="match status" value="1"/>
</dbReference>
<comment type="pathway">
    <text evidence="2">Lipid metabolism; sphingolipid metabolism.</text>
</comment>
<dbReference type="InterPro" id="IPR057326">
    <property type="entry name" value="KR_dom"/>
</dbReference>
<dbReference type="PANTHER" id="PTHR43550">
    <property type="entry name" value="3-KETODIHYDROSPHINGOSINE REDUCTASE"/>
    <property type="match status" value="1"/>
</dbReference>
<evidence type="ECO:0000256" key="11">
    <source>
        <dbReference type="ARBA" id="ARBA00026112"/>
    </source>
</evidence>
<evidence type="ECO:0000256" key="1">
    <source>
        <dbReference type="ARBA" id="ARBA00004240"/>
    </source>
</evidence>
<dbReference type="InterPro" id="IPR036291">
    <property type="entry name" value="NAD(P)-bd_dom_sf"/>
</dbReference>
<dbReference type="GO" id="GO:0047560">
    <property type="term" value="F:3-dehydrosphinganine reductase activity"/>
    <property type="evidence" value="ECO:0007669"/>
    <property type="project" value="UniProtKB-EC"/>
</dbReference>
<sequence>MGKPDQMKLSNKLVLISGGSSGIGLSLAKKMAEKGASLLICARRENQLATAKEEISKSFIDDRQFVETVSVDMRSFETVKNTLSPVFDRFGVPDIVVHSAGVVYPAVFEKISNEQFHWMMDTNYFGAVNLFQTVVPKMKERKSGHIVAMGSAASFIGIWGYSAYSGSKYAIRGLCDVLRSELKPYHVQVSIVFPPDTDTPQLAYENQFKPKITREVSGTIKPLSPDFVATKILQGIQQKKYVIMPDRDTKLLYTASNLLGTGIHRVLDYFTLKAFNKYGPDA</sequence>
<evidence type="ECO:0000256" key="7">
    <source>
        <dbReference type="ARBA" id="ARBA00022857"/>
    </source>
</evidence>
<accession>A0A0S7BM45</accession>
<evidence type="ECO:0000256" key="4">
    <source>
        <dbReference type="ARBA" id="ARBA00006484"/>
    </source>
</evidence>
<keyword evidence="6" id="KW-0256">Endoplasmic reticulum</keyword>
<dbReference type="GO" id="GO:0016020">
    <property type="term" value="C:membrane"/>
    <property type="evidence" value="ECO:0007669"/>
    <property type="project" value="GOC"/>
</dbReference>